<dbReference type="AlphaFoldDB" id="A0AAN7BJA0"/>
<evidence type="ECO:0000313" key="2">
    <source>
        <dbReference type="Proteomes" id="UP001301958"/>
    </source>
</evidence>
<organism evidence="1 2">
    <name type="scientific">Podospora fimiseda</name>
    <dbReference type="NCBI Taxonomy" id="252190"/>
    <lineage>
        <taxon>Eukaryota</taxon>
        <taxon>Fungi</taxon>
        <taxon>Dikarya</taxon>
        <taxon>Ascomycota</taxon>
        <taxon>Pezizomycotina</taxon>
        <taxon>Sordariomycetes</taxon>
        <taxon>Sordariomycetidae</taxon>
        <taxon>Sordariales</taxon>
        <taxon>Podosporaceae</taxon>
        <taxon>Podospora</taxon>
    </lineage>
</organism>
<gene>
    <name evidence="1" type="ORF">QBC38DRAFT_458426</name>
</gene>
<sequence>MYDFEAGKLRTAPDKKPIDLGLVYTCLLVATEMRGLALCLQTVTFTTLYSDELRLVQPENFGASSRYHVSIVAEIANDEMMDEIKRRHGDTNLYQYMSHLHNYEEGSCFGVCWCIKPSDNNGDCPSVYRETIRISGSRTQHPVSPRYLPSDAPWKTPTEKELDRLAKYFMGVKWKSSKNSLHHEWHGKFWNPEPGKYRFSAAASAIHFLKSISSQVRQHIRNIVLCEDHPAVASPACHIRGFIPFCHENPSLLIKRRVSLWRNIFLWQNWSNSRAPKLHWWKTTTAVENRGLPVTYPSRPVAEWMAEAARSDIPDAATLVFDGDTIPEHSATIFRDVIHCGSAMQQVADRMWNLDDPDEDPDMVYKIKFSSKAWQCKGFPDLLKDMCDDHNNSNNNKIKKCPHIRCNFDPGQPWDENRITKDILEACDGSTHRFNWFWSRDEVVDTVAPLPSYYQSWKENLLPEGEQDWT</sequence>
<comment type="caution">
    <text evidence="1">The sequence shown here is derived from an EMBL/GenBank/DDBJ whole genome shotgun (WGS) entry which is preliminary data.</text>
</comment>
<proteinExistence type="predicted"/>
<reference evidence="1" key="2">
    <citation type="submission" date="2023-05" db="EMBL/GenBank/DDBJ databases">
        <authorList>
            <consortium name="Lawrence Berkeley National Laboratory"/>
            <person name="Steindorff A."/>
            <person name="Hensen N."/>
            <person name="Bonometti L."/>
            <person name="Westerberg I."/>
            <person name="Brannstrom I.O."/>
            <person name="Guillou S."/>
            <person name="Cros-Aarteil S."/>
            <person name="Calhoun S."/>
            <person name="Haridas S."/>
            <person name="Kuo A."/>
            <person name="Mondo S."/>
            <person name="Pangilinan J."/>
            <person name="Riley R."/>
            <person name="Labutti K."/>
            <person name="Andreopoulos B."/>
            <person name="Lipzen A."/>
            <person name="Chen C."/>
            <person name="Yanf M."/>
            <person name="Daum C."/>
            <person name="Ng V."/>
            <person name="Clum A."/>
            <person name="Ohm R."/>
            <person name="Martin F."/>
            <person name="Silar P."/>
            <person name="Natvig D."/>
            <person name="Lalanne C."/>
            <person name="Gautier V."/>
            <person name="Ament-Velasquez S.L."/>
            <person name="Kruys A."/>
            <person name="Hutchinson M.I."/>
            <person name="Powell A.J."/>
            <person name="Barry K."/>
            <person name="Miller A.N."/>
            <person name="Grigoriev I.V."/>
            <person name="Debuchy R."/>
            <person name="Gladieux P."/>
            <person name="Thoren M.H."/>
            <person name="Johannesson H."/>
        </authorList>
    </citation>
    <scope>NUCLEOTIDE SEQUENCE</scope>
    <source>
        <strain evidence="1">CBS 990.96</strain>
    </source>
</reference>
<reference evidence="1" key="1">
    <citation type="journal article" date="2023" name="Mol. Phylogenet. Evol.">
        <title>Genome-scale phylogeny and comparative genomics of the fungal order Sordariales.</title>
        <authorList>
            <person name="Hensen N."/>
            <person name="Bonometti L."/>
            <person name="Westerberg I."/>
            <person name="Brannstrom I.O."/>
            <person name="Guillou S."/>
            <person name="Cros-Aarteil S."/>
            <person name="Calhoun S."/>
            <person name="Haridas S."/>
            <person name="Kuo A."/>
            <person name="Mondo S."/>
            <person name="Pangilinan J."/>
            <person name="Riley R."/>
            <person name="LaButti K."/>
            <person name="Andreopoulos B."/>
            <person name="Lipzen A."/>
            <person name="Chen C."/>
            <person name="Yan M."/>
            <person name="Daum C."/>
            <person name="Ng V."/>
            <person name="Clum A."/>
            <person name="Steindorff A."/>
            <person name="Ohm R.A."/>
            <person name="Martin F."/>
            <person name="Silar P."/>
            <person name="Natvig D.O."/>
            <person name="Lalanne C."/>
            <person name="Gautier V."/>
            <person name="Ament-Velasquez S.L."/>
            <person name="Kruys A."/>
            <person name="Hutchinson M.I."/>
            <person name="Powell A.J."/>
            <person name="Barry K."/>
            <person name="Miller A.N."/>
            <person name="Grigoriev I.V."/>
            <person name="Debuchy R."/>
            <person name="Gladieux P."/>
            <person name="Hiltunen Thoren M."/>
            <person name="Johannesson H."/>
        </authorList>
    </citation>
    <scope>NUCLEOTIDE SEQUENCE</scope>
    <source>
        <strain evidence="1">CBS 990.96</strain>
    </source>
</reference>
<accession>A0AAN7BJA0</accession>
<dbReference type="EMBL" id="MU865396">
    <property type="protein sequence ID" value="KAK4224338.1"/>
    <property type="molecule type" value="Genomic_DNA"/>
</dbReference>
<protein>
    <submittedName>
        <fullName evidence="1">Uncharacterized protein</fullName>
    </submittedName>
</protein>
<keyword evidence="2" id="KW-1185">Reference proteome</keyword>
<evidence type="ECO:0000313" key="1">
    <source>
        <dbReference type="EMBL" id="KAK4224338.1"/>
    </source>
</evidence>
<dbReference type="Proteomes" id="UP001301958">
    <property type="component" value="Unassembled WGS sequence"/>
</dbReference>
<name>A0AAN7BJA0_9PEZI</name>